<keyword evidence="5" id="KW-1185">Reference proteome</keyword>
<dbReference type="STRING" id="74649.A0A2P6QJ44"/>
<evidence type="ECO:0000256" key="1">
    <source>
        <dbReference type="SAM" id="MobiDB-lite"/>
    </source>
</evidence>
<reference evidence="4 5" key="1">
    <citation type="journal article" date="2018" name="Nat. Genet.">
        <title>The Rosa genome provides new insights in the design of modern roses.</title>
        <authorList>
            <person name="Bendahmane M."/>
        </authorList>
    </citation>
    <scope>NUCLEOTIDE SEQUENCE [LARGE SCALE GENOMIC DNA]</scope>
    <source>
        <strain evidence="5">cv. Old Blush</strain>
    </source>
</reference>
<sequence>MAQLERPQRHGDAETTMTSDHKKLAVNPTMEHYLRGTEFSRSSPTSLSSPVGSHDAEEDHNHHPKKSVLTKVKEKAKKLKHSLSYKKKHHDNDSHETDNITPSWSANLNDNEEEEEDAEYLGAPMYKSEMAPEGYRETAKLATPVVSEKRVLSSSVSQSSGQNKELNSPSSNQIVAESVITKLPNEIFTGIVLTRTLSTNETATGTTATKPHSPKKTASETSPNKSHSTSPNKPHSPSKTVTETGATKTPSPKKTITETVTEKLGAGYATVSEKLGTGYATVSEKLGTGYNTASEKLGTGYNAASEKLGPAYATVTDATHAIASKIESLTVSPPVTTTRENFISSHPDLTKIHGLTVTAPPPSQSITAQEAPQPLSASAVEHKSSTRGALEDPQPSSAPAAPGKTTAEQRWDKGVSVKEYLIQKFEPGEDERALSQVISDAMSPRKSPGEAGVVEKVKGAITSLLRNDESPRTTTSQSALSPSQSALSSSPRIPISTNAYEVVEEENQGRILQAN</sequence>
<proteinExistence type="predicted"/>
<dbReference type="Proteomes" id="UP000238479">
    <property type="component" value="Chromosome 5"/>
</dbReference>
<organism evidence="4 5">
    <name type="scientific">Rosa chinensis</name>
    <name type="common">China rose</name>
    <dbReference type="NCBI Taxonomy" id="74649"/>
    <lineage>
        <taxon>Eukaryota</taxon>
        <taxon>Viridiplantae</taxon>
        <taxon>Streptophyta</taxon>
        <taxon>Embryophyta</taxon>
        <taxon>Tracheophyta</taxon>
        <taxon>Spermatophyta</taxon>
        <taxon>Magnoliopsida</taxon>
        <taxon>eudicotyledons</taxon>
        <taxon>Gunneridae</taxon>
        <taxon>Pentapetalae</taxon>
        <taxon>rosids</taxon>
        <taxon>fabids</taxon>
        <taxon>Rosales</taxon>
        <taxon>Rosaceae</taxon>
        <taxon>Rosoideae</taxon>
        <taxon>Rosoideae incertae sedis</taxon>
        <taxon>Rosa</taxon>
    </lineage>
</organism>
<feature type="region of interest" description="Disordered" evidence="1">
    <location>
        <begin position="146"/>
        <end position="172"/>
    </location>
</feature>
<dbReference type="AlphaFoldDB" id="A0A2P6QJ44"/>
<dbReference type="Pfam" id="PF23403">
    <property type="entry name" value="LTI65_LTI78_N"/>
    <property type="match status" value="1"/>
</dbReference>
<dbReference type="Gramene" id="PRQ34207">
    <property type="protein sequence ID" value="PRQ34207"/>
    <property type="gene ID" value="RchiOBHm_Chr5g0066301"/>
</dbReference>
<dbReference type="PANTHER" id="PTHR33836">
    <property type="entry name" value="LOW-TEMPERATURE-INDUCED 65 KDA PROTEIN-RELATED"/>
    <property type="match status" value="1"/>
</dbReference>
<dbReference type="InterPro" id="IPR057059">
    <property type="entry name" value="LTI65/LTI78_PGEED"/>
</dbReference>
<evidence type="ECO:0000313" key="4">
    <source>
        <dbReference type="EMBL" id="PRQ34207.1"/>
    </source>
</evidence>
<dbReference type="PANTHER" id="PTHR33836:SF7">
    <property type="entry name" value="LOW-TEMPERATURE-INDUCED PROTEIN"/>
    <property type="match status" value="1"/>
</dbReference>
<comment type="caution">
    <text evidence="4">The sequence shown here is derived from an EMBL/GenBank/DDBJ whole genome shotgun (WGS) entry which is preliminary data.</text>
</comment>
<accession>A0A2P6QJ44</accession>
<feature type="compositionally biased region" description="Low complexity" evidence="1">
    <location>
        <begin position="196"/>
        <end position="209"/>
    </location>
</feature>
<feature type="compositionally biased region" description="Basic and acidic residues" evidence="1">
    <location>
        <begin position="1"/>
        <end position="23"/>
    </location>
</feature>
<feature type="region of interest" description="Disordered" evidence="1">
    <location>
        <begin position="355"/>
        <end position="413"/>
    </location>
</feature>
<protein>
    <recommendedName>
        <fullName evidence="6">Low-temperature-induced protein</fullName>
    </recommendedName>
</protein>
<dbReference type="OrthoDB" id="670168at2759"/>
<feature type="domain" description="LTI65/LTI78 N-terminal" evidence="3">
    <location>
        <begin position="61"/>
        <end position="129"/>
    </location>
</feature>
<feature type="compositionally biased region" description="Basic residues" evidence="1">
    <location>
        <begin position="62"/>
        <end position="89"/>
    </location>
</feature>
<evidence type="ECO:0008006" key="6">
    <source>
        <dbReference type="Google" id="ProtNLM"/>
    </source>
</evidence>
<name>A0A2P6QJ44_ROSCH</name>
<feature type="compositionally biased region" description="Polar residues" evidence="1">
    <location>
        <begin position="219"/>
        <end position="259"/>
    </location>
</feature>
<feature type="compositionally biased region" description="Polar residues" evidence="1">
    <location>
        <begin position="161"/>
        <end position="172"/>
    </location>
</feature>
<dbReference type="OMA" id="QIWDKGV"/>
<dbReference type="EMBL" id="PDCK01000043">
    <property type="protein sequence ID" value="PRQ34207.1"/>
    <property type="molecule type" value="Genomic_DNA"/>
</dbReference>
<feature type="region of interest" description="Disordered" evidence="1">
    <location>
        <begin position="463"/>
        <end position="501"/>
    </location>
</feature>
<evidence type="ECO:0000259" key="3">
    <source>
        <dbReference type="Pfam" id="PF23403"/>
    </source>
</evidence>
<dbReference type="GO" id="GO:0009737">
    <property type="term" value="P:response to abscisic acid"/>
    <property type="evidence" value="ECO:0007669"/>
    <property type="project" value="InterPro"/>
</dbReference>
<dbReference type="Pfam" id="PF23399">
    <property type="entry name" value="LTI65_PGEED"/>
    <property type="match status" value="1"/>
</dbReference>
<gene>
    <name evidence="4" type="ORF">RchiOBHm_Chr5g0066301</name>
</gene>
<feature type="region of interest" description="Disordered" evidence="1">
    <location>
        <begin position="1"/>
        <end position="117"/>
    </location>
</feature>
<feature type="compositionally biased region" description="Low complexity" evidence="1">
    <location>
        <begin position="476"/>
        <end position="491"/>
    </location>
</feature>
<dbReference type="InterPro" id="IPR056605">
    <property type="entry name" value="LTI65_LTI78_N"/>
</dbReference>
<feature type="domain" description="LTI65/LTI78 PGEED repeat" evidence="2">
    <location>
        <begin position="412"/>
        <end position="442"/>
    </location>
</feature>
<evidence type="ECO:0000259" key="2">
    <source>
        <dbReference type="Pfam" id="PF23399"/>
    </source>
</evidence>
<dbReference type="InterPro" id="IPR037491">
    <property type="entry name" value="LTI78/LTI65"/>
</dbReference>
<evidence type="ECO:0000313" key="5">
    <source>
        <dbReference type="Proteomes" id="UP000238479"/>
    </source>
</evidence>
<feature type="region of interest" description="Disordered" evidence="1">
    <location>
        <begin position="195"/>
        <end position="261"/>
    </location>
</feature>
<feature type="compositionally biased region" description="Low complexity" evidence="1">
    <location>
        <begin position="40"/>
        <end position="53"/>
    </location>
</feature>